<keyword evidence="1" id="KW-0472">Membrane</keyword>
<evidence type="ECO:0000313" key="2">
    <source>
        <dbReference type="EMBL" id="SET03304.1"/>
    </source>
</evidence>
<evidence type="ECO:0000313" key="3">
    <source>
        <dbReference type="Proteomes" id="UP000198618"/>
    </source>
</evidence>
<organism evidence="2 3">
    <name type="scientific">Oceanobacillus limi</name>
    <dbReference type="NCBI Taxonomy" id="930131"/>
    <lineage>
        <taxon>Bacteria</taxon>
        <taxon>Bacillati</taxon>
        <taxon>Bacillota</taxon>
        <taxon>Bacilli</taxon>
        <taxon>Bacillales</taxon>
        <taxon>Bacillaceae</taxon>
        <taxon>Oceanobacillus</taxon>
    </lineage>
</organism>
<reference evidence="2 3" key="1">
    <citation type="submission" date="2016-10" db="EMBL/GenBank/DDBJ databases">
        <authorList>
            <person name="de Groot N.N."/>
        </authorList>
    </citation>
    <scope>NUCLEOTIDE SEQUENCE [LARGE SCALE GENOMIC DNA]</scope>
    <source>
        <strain evidence="2 3">IBRC-M 10780</strain>
    </source>
</reference>
<keyword evidence="1" id="KW-0812">Transmembrane</keyword>
<feature type="transmembrane region" description="Helical" evidence="1">
    <location>
        <begin position="93"/>
        <end position="112"/>
    </location>
</feature>
<name>A0A1I0BA54_9BACI</name>
<protein>
    <submittedName>
        <fullName evidence="2">Uncharacterized protein</fullName>
    </submittedName>
</protein>
<proteinExistence type="predicted"/>
<keyword evidence="3" id="KW-1185">Reference proteome</keyword>
<dbReference type="Proteomes" id="UP000198618">
    <property type="component" value="Unassembled WGS sequence"/>
</dbReference>
<dbReference type="EMBL" id="FOHE01000004">
    <property type="protein sequence ID" value="SET03304.1"/>
    <property type="molecule type" value="Genomic_DNA"/>
</dbReference>
<dbReference type="AlphaFoldDB" id="A0A1I0BA54"/>
<feature type="transmembrane region" description="Helical" evidence="1">
    <location>
        <begin position="61"/>
        <end position="81"/>
    </location>
</feature>
<accession>A0A1I0BA54</accession>
<keyword evidence="1" id="KW-1133">Transmembrane helix</keyword>
<dbReference type="OrthoDB" id="2734115at2"/>
<sequence length="148" mass="17529">MFSFRGDAHKIYLRVKESPSKIRNIGFIKETEEIKSFYETQDSTTLKLIYYRMIKEKNGSGIIPIFATAIPWLLFLFSSHLQDFLFKEGSINWIIFSFIYLTLLTFSLILHFREQAWANFHIQIIQDILEERDSSYSKQKGSIEQQSK</sequence>
<gene>
    <name evidence="2" type="ORF">SAMN05216389_104243</name>
</gene>
<evidence type="ECO:0000256" key="1">
    <source>
        <dbReference type="SAM" id="Phobius"/>
    </source>
</evidence>
<dbReference type="RefSeq" id="WP_090868161.1">
    <property type="nucleotide sequence ID" value="NZ_FOHE01000004.1"/>
</dbReference>